<reference evidence="1" key="2">
    <citation type="submission" date="2019-11" db="EMBL/GenBank/DDBJ databases">
        <title>Spread of Macrolides and rifampicin resistant Rhodococcus equi in clinical isolates in the USA.</title>
        <authorList>
            <person name="Alvarez-Narvaez S."/>
            <person name="Huber L."/>
            <person name="Cohen N.D."/>
            <person name="Slovis N."/>
            <person name="Greiter M."/>
            <person name="Giguere S."/>
            <person name="Hart K."/>
        </authorList>
    </citation>
    <scope>NUCLEOTIDE SEQUENCE</scope>
    <source>
        <strain evidence="1">Lh_17</strain>
        <strain evidence="2">Lh_38</strain>
    </source>
</reference>
<accession>A0A9Q2SCE9</accession>
<evidence type="ECO:0000313" key="4">
    <source>
        <dbReference type="EMBL" id="ORM31297.1"/>
    </source>
</evidence>
<dbReference type="Proteomes" id="UP000193518">
    <property type="component" value="Unassembled WGS sequence"/>
</dbReference>
<evidence type="ECO:0000313" key="5">
    <source>
        <dbReference type="Proteomes" id="UP000193518"/>
    </source>
</evidence>
<organism evidence="1 6">
    <name type="scientific">Rhodococcus hoagii</name>
    <name type="common">Corynebacterium equii</name>
    <dbReference type="NCBI Taxonomy" id="43767"/>
    <lineage>
        <taxon>Bacteria</taxon>
        <taxon>Bacillati</taxon>
        <taxon>Actinomycetota</taxon>
        <taxon>Actinomycetes</taxon>
        <taxon>Mycobacteriales</taxon>
        <taxon>Nocardiaceae</taxon>
        <taxon>Prescottella</taxon>
    </lineage>
</organism>
<reference evidence="4 5" key="1">
    <citation type="journal article" date="2016" name="Genome Biol. Evol.">
        <title>Pangenome and Phylogenomic Analysis of the Pathogenic Actinobacterium Rhodococcus equi.</title>
        <authorList>
            <person name="Anastasi E."/>
            <person name="MacArthur I."/>
            <person name="Scortti M."/>
            <person name="Alvarez S."/>
            <person name="Giguere S."/>
            <person name="Vazquez-Boland J.A."/>
        </authorList>
    </citation>
    <scope>NUCLEOTIDE SEQUENCE [LARGE SCALE GENOMIC DNA]</scope>
    <source>
        <strain evidence="4 5">PAM1271</strain>
    </source>
</reference>
<proteinExistence type="predicted"/>
<evidence type="ECO:0000313" key="1">
    <source>
        <dbReference type="EMBL" id="MBM4567955.1"/>
    </source>
</evidence>
<dbReference type="EMBL" id="WUXR01000017">
    <property type="protein sequence ID" value="MBM4567955.1"/>
    <property type="molecule type" value="Genomic_DNA"/>
</dbReference>
<dbReference type="EMBL" id="WUXD01000002">
    <property type="protein sequence ID" value="MBM4626698.1"/>
    <property type="molecule type" value="Genomic_DNA"/>
</dbReference>
<comment type="caution">
    <text evidence="1">The sequence shown here is derived from an EMBL/GenBank/DDBJ whole genome shotgun (WGS) entry which is preliminary data.</text>
</comment>
<dbReference type="RefSeq" id="WP_084846578.1">
    <property type="nucleotide sequence ID" value="NZ_AP025268.1"/>
</dbReference>
<evidence type="ECO:0000313" key="6">
    <source>
        <dbReference type="Proteomes" id="UP000808906"/>
    </source>
</evidence>
<evidence type="ECO:0000313" key="2">
    <source>
        <dbReference type="EMBL" id="MBM4626698.1"/>
    </source>
</evidence>
<name>A0A9Q2SCE9_RHOHA</name>
<dbReference type="AlphaFoldDB" id="A0A9Q2SCE9"/>
<sequence length="67" mass="7456">MATATRHLIEVQLKGKTLRGLVVSARRSGRSWQAIADEVRDLTGVIVSRETLRSWFRDVPQPPALAS</sequence>
<protein>
    <submittedName>
        <fullName evidence="1">Uncharacterized protein</fullName>
    </submittedName>
</protein>
<dbReference type="EMBL" id="WUXD01000023">
    <property type="protein sequence ID" value="MBM4628071.1"/>
    <property type="molecule type" value="Genomic_DNA"/>
</dbReference>
<dbReference type="Proteomes" id="UP000808906">
    <property type="component" value="Unassembled WGS sequence"/>
</dbReference>
<dbReference type="EMBL" id="LWIC01000001">
    <property type="protein sequence ID" value="ORM31297.1"/>
    <property type="molecule type" value="Genomic_DNA"/>
</dbReference>
<dbReference type="Proteomes" id="UP000738270">
    <property type="component" value="Unassembled WGS sequence"/>
</dbReference>
<gene>
    <name evidence="4" type="ORF">A5N68_03570</name>
    <name evidence="1" type="ORF">GS441_21810</name>
    <name evidence="2" type="ORF">GS453_07395</name>
    <name evidence="3" type="ORF">GS453_14740</name>
</gene>
<evidence type="ECO:0000313" key="3">
    <source>
        <dbReference type="EMBL" id="MBM4628071.1"/>
    </source>
</evidence>